<keyword evidence="6 11" id="KW-0547">Nucleotide-binding</keyword>
<evidence type="ECO:0000256" key="8">
    <source>
        <dbReference type="ARBA" id="ARBA00022842"/>
    </source>
</evidence>
<comment type="cofactor">
    <cofactor evidence="11">
        <name>Mg(2+)</name>
        <dbReference type="ChEBI" id="CHEBI:18420"/>
    </cofactor>
    <text evidence="11">Binds 2 magnesium ions per tetramer.</text>
</comment>
<name>A0ABD6DN35_9EURY</name>
<dbReference type="PROSITE" id="PS50862">
    <property type="entry name" value="AA_TRNA_LIGASE_II"/>
    <property type="match status" value="1"/>
</dbReference>
<dbReference type="InterPro" id="IPR002319">
    <property type="entry name" value="Phenylalanyl-tRNA_Synthase"/>
</dbReference>
<dbReference type="SUPFAM" id="SSF46785">
    <property type="entry name" value="Winged helix' DNA-binding domain"/>
    <property type="match status" value="1"/>
</dbReference>
<evidence type="ECO:0000259" key="12">
    <source>
        <dbReference type="PROSITE" id="PS50862"/>
    </source>
</evidence>
<dbReference type="Pfam" id="PF01409">
    <property type="entry name" value="tRNA-synt_2d"/>
    <property type="match status" value="1"/>
</dbReference>
<dbReference type="EMBL" id="JBHUDO010000003">
    <property type="protein sequence ID" value="MFD1646493.1"/>
    <property type="molecule type" value="Genomic_DNA"/>
</dbReference>
<evidence type="ECO:0000256" key="4">
    <source>
        <dbReference type="ARBA" id="ARBA00022598"/>
    </source>
</evidence>
<comment type="caution">
    <text evidence="13">The sequence shown here is derived from an EMBL/GenBank/DDBJ whole genome shotgun (WGS) entry which is preliminary data.</text>
</comment>
<evidence type="ECO:0000256" key="11">
    <source>
        <dbReference type="HAMAP-Rule" id="MF_00282"/>
    </source>
</evidence>
<feature type="binding site" evidence="11">
    <location>
        <begin position="384"/>
        <end position="386"/>
    </location>
    <ligand>
        <name>L-phenylalanine</name>
        <dbReference type="ChEBI" id="CHEBI:58095"/>
    </ligand>
</feature>
<feature type="binding site" evidence="11">
    <location>
        <position position="341"/>
    </location>
    <ligand>
        <name>L-phenylalanine</name>
        <dbReference type="ChEBI" id="CHEBI:58095"/>
    </ligand>
</feature>
<protein>
    <recommendedName>
        <fullName evidence="11">Phenylalanine--tRNA ligase alpha subunit</fullName>
        <ecNumber evidence="11">6.1.1.20</ecNumber>
    </recommendedName>
    <alternativeName>
        <fullName evidence="11">Phenylalanyl-tRNA synthetase alpha subunit</fullName>
        <shortName evidence="11">PheRS</shortName>
    </alternativeName>
</protein>
<evidence type="ECO:0000256" key="9">
    <source>
        <dbReference type="ARBA" id="ARBA00022917"/>
    </source>
</evidence>
<keyword evidence="7 11" id="KW-0067">ATP-binding</keyword>
<evidence type="ECO:0000256" key="6">
    <source>
        <dbReference type="ARBA" id="ARBA00022741"/>
    </source>
</evidence>
<dbReference type="Proteomes" id="UP001597034">
    <property type="component" value="Unassembled WGS sequence"/>
</dbReference>
<evidence type="ECO:0000313" key="14">
    <source>
        <dbReference type="Proteomes" id="UP001597034"/>
    </source>
</evidence>
<dbReference type="SUPFAM" id="SSF55681">
    <property type="entry name" value="Class II aaRS and biotin synthetases"/>
    <property type="match status" value="1"/>
</dbReference>
<feature type="domain" description="Aminoacyl-transfer RNA synthetases class-II family profile" evidence="12">
    <location>
        <begin position="247"/>
        <end position="477"/>
    </location>
</feature>
<dbReference type="GO" id="GO:0005524">
    <property type="term" value="F:ATP binding"/>
    <property type="evidence" value="ECO:0007669"/>
    <property type="project" value="UniProtKB-UniRule"/>
</dbReference>
<keyword evidence="10 11" id="KW-0030">Aminoacyl-tRNA synthetase</keyword>
<dbReference type="HAMAP" id="MF_00282">
    <property type="entry name" value="Phe_tRNA_synth_alpha2"/>
    <property type="match status" value="1"/>
</dbReference>
<sequence length="504" mass="55424">MQLPGTQVSVLEAASATDARSVSALADELGEKPETVVGAVFELQDSGLLTVEERTEERVALTDEGETYVESGLPEVRLYRAAVEVGATDEPVSMGQVIGASGLEGGAVDIALANYARKGYGRIDAGELTADPDADPDADGEATVLAALADGRVDAGDIEASVREQLVSRDLVTVSESTERLVTLTDEGVTVLMEGVEAAETVGQLTPELLTSGEWQDVEFAEYNVEADAETRYGGKKHILRQTADRVKDTLVGMGFKEMEGPHADAEFWINDCLFMPQDHPARTHWDQFALDVPPMQDLPADLVDRVEDAHRNGVGPDGDGYHSPWTEDVARGVDLRGHTTSLSMRYLSGHAEGELEPPQRYFSVEKVYRNDTLDATHLLEFFQIEGWVMAEDLSVRDLMGTFTEFYEQFGITDLEFKPHYNPYTEPSFELFGEHPETGEIVEIGNSGIFREEVLRPLGVDCDVMAWGLALERLLMLTHGFEDIRDVHGTLVDLDFLRTEEVVH</sequence>
<evidence type="ECO:0000256" key="2">
    <source>
        <dbReference type="ARBA" id="ARBA00006703"/>
    </source>
</evidence>
<keyword evidence="3 11" id="KW-0963">Cytoplasm</keyword>
<organism evidence="13 14">
    <name type="scientific">Haloarchaeobius litoreus</name>
    <dbReference type="NCBI Taxonomy" id="755306"/>
    <lineage>
        <taxon>Archaea</taxon>
        <taxon>Methanobacteriati</taxon>
        <taxon>Methanobacteriota</taxon>
        <taxon>Stenosarchaea group</taxon>
        <taxon>Halobacteria</taxon>
        <taxon>Halobacteriales</taxon>
        <taxon>Halorubellaceae</taxon>
        <taxon>Haloarchaeobius</taxon>
    </lineage>
</organism>
<keyword evidence="4 11" id="KW-0436">Ligase</keyword>
<dbReference type="GO" id="GO:0004826">
    <property type="term" value="F:phenylalanine-tRNA ligase activity"/>
    <property type="evidence" value="ECO:0007669"/>
    <property type="project" value="UniProtKB-UniRule"/>
</dbReference>
<dbReference type="Gene3D" id="1.10.10.10">
    <property type="entry name" value="Winged helix-like DNA-binding domain superfamily/Winged helix DNA-binding domain"/>
    <property type="match status" value="1"/>
</dbReference>
<keyword evidence="5 11" id="KW-0479">Metal-binding</keyword>
<dbReference type="InterPro" id="IPR006195">
    <property type="entry name" value="aa-tRNA-synth_II"/>
</dbReference>
<dbReference type="PANTHER" id="PTHR11538">
    <property type="entry name" value="PHENYLALANYL-TRNA SYNTHETASE"/>
    <property type="match status" value="1"/>
</dbReference>
<dbReference type="Gene3D" id="3.30.930.10">
    <property type="entry name" value="Bira Bifunctional Protein, Domain 2"/>
    <property type="match status" value="1"/>
</dbReference>
<dbReference type="GO" id="GO:0000287">
    <property type="term" value="F:magnesium ion binding"/>
    <property type="evidence" value="ECO:0007669"/>
    <property type="project" value="UniProtKB-UniRule"/>
</dbReference>
<evidence type="ECO:0000313" key="13">
    <source>
        <dbReference type="EMBL" id="MFD1646493.1"/>
    </source>
</evidence>
<feature type="binding site" evidence="11">
    <location>
        <position position="424"/>
    </location>
    <ligand>
        <name>L-phenylalanine</name>
        <dbReference type="ChEBI" id="CHEBI:58095"/>
    </ligand>
</feature>
<dbReference type="InterPro" id="IPR022917">
    <property type="entry name" value="Phe_tRNA_ligase_alpha_bac/arc"/>
</dbReference>
<evidence type="ECO:0000256" key="5">
    <source>
        <dbReference type="ARBA" id="ARBA00022723"/>
    </source>
</evidence>
<dbReference type="InterPro" id="IPR004529">
    <property type="entry name" value="Phe-tRNA-synth_IIc_asu"/>
</dbReference>
<feature type="binding site" evidence="11">
    <location>
        <position position="450"/>
    </location>
    <ligand>
        <name>L-phenylalanine</name>
        <dbReference type="ChEBI" id="CHEBI:58095"/>
    </ligand>
</feature>
<dbReference type="InterPro" id="IPR036388">
    <property type="entry name" value="WH-like_DNA-bd_sf"/>
</dbReference>
<dbReference type="CDD" id="cd00496">
    <property type="entry name" value="PheRS_alpha_core"/>
    <property type="match status" value="1"/>
</dbReference>
<accession>A0ABD6DN35</accession>
<evidence type="ECO:0000256" key="10">
    <source>
        <dbReference type="ARBA" id="ARBA00023146"/>
    </source>
</evidence>
<dbReference type="PANTHER" id="PTHR11538:SF40">
    <property type="entry name" value="PHENYLALANINE--TRNA LIGASE ALPHA SUBUNIT"/>
    <property type="match status" value="1"/>
</dbReference>
<evidence type="ECO:0000256" key="3">
    <source>
        <dbReference type="ARBA" id="ARBA00022490"/>
    </source>
</evidence>
<reference evidence="13 14" key="1">
    <citation type="journal article" date="2019" name="Int. J. Syst. Evol. Microbiol.">
        <title>The Global Catalogue of Microorganisms (GCM) 10K type strain sequencing project: providing services to taxonomists for standard genome sequencing and annotation.</title>
        <authorList>
            <consortium name="The Broad Institute Genomics Platform"/>
            <consortium name="The Broad Institute Genome Sequencing Center for Infectious Disease"/>
            <person name="Wu L."/>
            <person name="Ma J."/>
        </authorList>
    </citation>
    <scope>NUCLEOTIDE SEQUENCE [LARGE SCALE GENOMIC DNA]</scope>
    <source>
        <strain evidence="13 14">CGMCC 1.10390</strain>
    </source>
</reference>
<gene>
    <name evidence="11" type="primary">pheS</name>
    <name evidence="13" type="ORF">ACFSBL_12460</name>
</gene>
<comment type="subunit">
    <text evidence="11">Tetramer of two alpha and two beta subunits.</text>
</comment>
<keyword evidence="8 11" id="KW-0460">Magnesium</keyword>
<feature type="binding site" evidence="11">
    <location>
        <position position="426"/>
    </location>
    <ligand>
        <name>Mg(2+)</name>
        <dbReference type="ChEBI" id="CHEBI:18420"/>
        <note>ligand shared with heterodimeric partner</note>
    </ligand>
</feature>
<evidence type="ECO:0000256" key="7">
    <source>
        <dbReference type="ARBA" id="ARBA00022840"/>
    </source>
</evidence>
<dbReference type="InterPro" id="IPR045864">
    <property type="entry name" value="aa-tRNA-synth_II/BPL/LPL"/>
</dbReference>
<dbReference type="NCBIfam" id="TIGR00468">
    <property type="entry name" value="pheS"/>
    <property type="match status" value="1"/>
</dbReference>
<comment type="subcellular location">
    <subcellularLocation>
        <location evidence="1 11">Cytoplasm</location>
    </subcellularLocation>
</comment>
<dbReference type="GO" id="GO:0005737">
    <property type="term" value="C:cytoplasm"/>
    <property type="evidence" value="ECO:0007669"/>
    <property type="project" value="UniProtKB-SubCell"/>
</dbReference>
<proteinExistence type="inferred from homology"/>
<dbReference type="EC" id="6.1.1.20" evidence="11"/>
<dbReference type="RefSeq" id="WP_256401420.1">
    <property type="nucleotide sequence ID" value="NZ_JANHJR010000003.1"/>
</dbReference>
<comment type="similarity">
    <text evidence="2 11">Belongs to the class-II aminoacyl-tRNA synthetase family. Phe-tRNA synthetase alpha subunit type 2 subfamily.</text>
</comment>
<dbReference type="GO" id="GO:0006432">
    <property type="term" value="P:phenylalanyl-tRNA aminoacylation"/>
    <property type="evidence" value="ECO:0007669"/>
    <property type="project" value="UniProtKB-UniRule"/>
</dbReference>
<comment type="catalytic activity">
    <reaction evidence="11">
        <text>tRNA(Phe) + L-phenylalanine + ATP = L-phenylalanyl-tRNA(Phe) + AMP + diphosphate + H(+)</text>
        <dbReference type="Rhea" id="RHEA:19413"/>
        <dbReference type="Rhea" id="RHEA-COMP:9668"/>
        <dbReference type="Rhea" id="RHEA-COMP:9699"/>
        <dbReference type="ChEBI" id="CHEBI:15378"/>
        <dbReference type="ChEBI" id="CHEBI:30616"/>
        <dbReference type="ChEBI" id="CHEBI:33019"/>
        <dbReference type="ChEBI" id="CHEBI:58095"/>
        <dbReference type="ChEBI" id="CHEBI:78442"/>
        <dbReference type="ChEBI" id="CHEBI:78531"/>
        <dbReference type="ChEBI" id="CHEBI:456215"/>
        <dbReference type="EC" id="6.1.1.20"/>
    </reaction>
</comment>
<dbReference type="InterPro" id="IPR036390">
    <property type="entry name" value="WH_DNA-bd_sf"/>
</dbReference>
<dbReference type="AlphaFoldDB" id="A0ABD6DN35"/>
<evidence type="ECO:0000256" key="1">
    <source>
        <dbReference type="ARBA" id="ARBA00004496"/>
    </source>
</evidence>
<keyword evidence="9 11" id="KW-0648">Protein biosynthesis</keyword>
<keyword evidence="14" id="KW-1185">Reference proteome</keyword>
<dbReference type="NCBIfam" id="NF003210">
    <property type="entry name" value="PRK04172.1"/>
    <property type="match status" value="1"/>
</dbReference>